<dbReference type="GO" id="GO:0005829">
    <property type="term" value="C:cytosol"/>
    <property type="evidence" value="ECO:0007669"/>
    <property type="project" value="TreeGrafter"/>
</dbReference>
<evidence type="ECO:0000256" key="13">
    <source>
        <dbReference type="PIRNR" id="PIRNR001365"/>
    </source>
</evidence>
<dbReference type="HAMAP" id="MF_00418">
    <property type="entry name" value="DapA"/>
    <property type="match status" value="1"/>
</dbReference>
<comment type="function">
    <text evidence="1 12">Catalyzes the condensation of (S)-aspartate-beta-semialdehyde [(S)-ASA] and pyruvate to 4-hydroxy-tetrahydrodipicolinate (HTPA).</text>
</comment>
<keyword evidence="10 12" id="KW-0704">Schiff base</keyword>
<evidence type="ECO:0000256" key="4">
    <source>
        <dbReference type="ARBA" id="ARBA00012086"/>
    </source>
</evidence>
<dbReference type="AlphaFoldDB" id="A0A1W1VNA3"/>
<sequence>MLVFGSVLTAMITPFDENLEVDYTKASELAVSLIENGSDGVVVAGTTGESPTLSFEEKVKLFEAVKKAVGNKGQVIAGTGSNSTRDSILLTEAAEKAGVDGVMLVAPYYNKPPQSALYKHFEAIANKTKLPILLYNVPGRSSVNMSPELIASLAKMQNIVAIKEASGSMDQASEIKRLVSSDFLIYSGDDSLTLPLIALGGHGVVSVASHVAGTQIKEMIASFKGGNVQKAQELHVKLFPLFKAMFITTNPIPVKAAVNLMGKNVGSLRLPLEDASDEHKDLISLEMNKLGIL</sequence>
<dbReference type="PIRSF" id="PIRSF001365">
    <property type="entry name" value="DHDPS"/>
    <property type="match status" value="1"/>
</dbReference>
<dbReference type="NCBIfam" id="TIGR00674">
    <property type="entry name" value="dapA"/>
    <property type="match status" value="1"/>
</dbReference>
<keyword evidence="17" id="KW-1185">Reference proteome</keyword>
<evidence type="ECO:0000256" key="7">
    <source>
        <dbReference type="ARBA" id="ARBA00022915"/>
    </source>
</evidence>
<dbReference type="OrthoDB" id="9782828at2"/>
<dbReference type="SUPFAM" id="SSF51569">
    <property type="entry name" value="Aldolase"/>
    <property type="match status" value="1"/>
</dbReference>
<protein>
    <recommendedName>
        <fullName evidence="4 12">4-hydroxy-tetrahydrodipicolinate synthase</fullName>
        <shortName evidence="12">HTPA synthase</shortName>
        <ecNumber evidence="4 12">4.3.3.7</ecNumber>
    </recommendedName>
</protein>
<dbReference type="Gene3D" id="3.20.20.70">
    <property type="entry name" value="Aldolase class I"/>
    <property type="match status" value="1"/>
</dbReference>
<comment type="caution">
    <text evidence="12">Was originally thought to be a dihydrodipicolinate synthase (DHDPS), catalyzing the condensation of (S)-aspartate-beta-semialdehyde [(S)-ASA] and pyruvate to dihydrodipicolinate (DHDP). However, it was shown in E.coli that the product of the enzymatic reaction is not dihydrodipicolinate but in fact (4S)-4-hydroxy-2,3,4,5-tetrahydro-(2S)-dipicolinic acid (HTPA), and that the consecutive dehydration reaction leading to DHDP is not spontaneous but catalyzed by DapB.</text>
</comment>
<evidence type="ECO:0000256" key="9">
    <source>
        <dbReference type="ARBA" id="ARBA00023239"/>
    </source>
</evidence>
<evidence type="ECO:0000256" key="14">
    <source>
        <dbReference type="PIRSR" id="PIRSR001365-1"/>
    </source>
</evidence>
<dbReference type="STRING" id="656914.SAMN00017405_0229"/>
<evidence type="ECO:0000313" key="17">
    <source>
        <dbReference type="Proteomes" id="UP000192731"/>
    </source>
</evidence>
<dbReference type="PANTHER" id="PTHR12128">
    <property type="entry name" value="DIHYDRODIPICOLINATE SYNTHASE"/>
    <property type="match status" value="1"/>
</dbReference>
<feature type="site" description="Part of a proton relay during catalysis" evidence="12">
    <location>
        <position position="109"/>
    </location>
</feature>
<accession>A0A1W1VNA3</accession>
<evidence type="ECO:0000256" key="5">
    <source>
        <dbReference type="ARBA" id="ARBA00022490"/>
    </source>
</evidence>
<keyword evidence="7 12" id="KW-0220">Diaminopimelate biosynthesis</keyword>
<organism evidence="16 17">
    <name type="scientific">Desulfonispora thiosulfatigenes DSM 11270</name>
    <dbReference type="NCBI Taxonomy" id="656914"/>
    <lineage>
        <taxon>Bacteria</taxon>
        <taxon>Bacillati</taxon>
        <taxon>Bacillota</taxon>
        <taxon>Clostridia</taxon>
        <taxon>Eubacteriales</taxon>
        <taxon>Peptococcaceae</taxon>
        <taxon>Desulfonispora</taxon>
    </lineage>
</organism>
<keyword evidence="8 12" id="KW-0457">Lysine biosynthesis</keyword>
<keyword evidence="9 12" id="KW-0456">Lyase</keyword>
<dbReference type="SMART" id="SM01130">
    <property type="entry name" value="DHDPS"/>
    <property type="match status" value="1"/>
</dbReference>
<comment type="pathway">
    <text evidence="2 12">Amino-acid biosynthesis; L-lysine biosynthesis via DAP pathway; (S)-tetrahydrodipicolinate from L-aspartate: step 3/4.</text>
</comment>
<evidence type="ECO:0000256" key="3">
    <source>
        <dbReference type="ARBA" id="ARBA00007592"/>
    </source>
</evidence>
<evidence type="ECO:0000313" key="16">
    <source>
        <dbReference type="EMBL" id="SMB94541.1"/>
    </source>
</evidence>
<keyword evidence="5 12" id="KW-0963">Cytoplasm</keyword>
<feature type="site" description="Part of a proton relay during catalysis" evidence="12">
    <location>
        <position position="46"/>
    </location>
</feature>
<dbReference type="UniPathway" id="UPA00034">
    <property type="reaction ID" value="UER00017"/>
</dbReference>
<comment type="catalytic activity">
    <reaction evidence="11 12">
        <text>L-aspartate 4-semialdehyde + pyruvate = (2S,4S)-4-hydroxy-2,3,4,5-tetrahydrodipicolinate + H2O + H(+)</text>
        <dbReference type="Rhea" id="RHEA:34171"/>
        <dbReference type="ChEBI" id="CHEBI:15361"/>
        <dbReference type="ChEBI" id="CHEBI:15377"/>
        <dbReference type="ChEBI" id="CHEBI:15378"/>
        <dbReference type="ChEBI" id="CHEBI:67139"/>
        <dbReference type="ChEBI" id="CHEBI:537519"/>
        <dbReference type="EC" id="4.3.3.7"/>
    </reaction>
</comment>
<dbReference type="GO" id="GO:0008840">
    <property type="term" value="F:4-hydroxy-tetrahydrodipicolinate synthase activity"/>
    <property type="evidence" value="ECO:0007669"/>
    <property type="project" value="UniProtKB-UniRule"/>
</dbReference>
<dbReference type="GO" id="GO:0019877">
    <property type="term" value="P:diaminopimelate biosynthetic process"/>
    <property type="evidence" value="ECO:0007669"/>
    <property type="project" value="UniProtKB-UniRule"/>
</dbReference>
<evidence type="ECO:0000256" key="15">
    <source>
        <dbReference type="PIRSR" id="PIRSR001365-2"/>
    </source>
</evidence>
<evidence type="ECO:0000256" key="2">
    <source>
        <dbReference type="ARBA" id="ARBA00005120"/>
    </source>
</evidence>
<evidence type="ECO:0000256" key="11">
    <source>
        <dbReference type="ARBA" id="ARBA00047836"/>
    </source>
</evidence>
<feature type="active site" description="Schiff-base intermediate with substrate" evidence="12 14">
    <location>
        <position position="163"/>
    </location>
</feature>
<comment type="similarity">
    <text evidence="3 12 13">Belongs to the DapA family.</text>
</comment>
<dbReference type="Pfam" id="PF00701">
    <property type="entry name" value="DHDPS"/>
    <property type="match status" value="1"/>
</dbReference>
<evidence type="ECO:0000256" key="6">
    <source>
        <dbReference type="ARBA" id="ARBA00022605"/>
    </source>
</evidence>
<gene>
    <name evidence="12" type="primary">dapA</name>
    <name evidence="16" type="ORF">SAMN00017405_0229</name>
</gene>
<comment type="subcellular location">
    <subcellularLocation>
        <location evidence="12">Cytoplasm</location>
    </subcellularLocation>
</comment>
<dbReference type="InterPro" id="IPR020624">
    <property type="entry name" value="Schiff_base-form_aldolases_CS"/>
</dbReference>
<keyword evidence="6 12" id="KW-0028">Amino-acid biosynthesis</keyword>
<name>A0A1W1VNA3_DESTI</name>
<reference evidence="16 17" key="1">
    <citation type="submission" date="2017-04" db="EMBL/GenBank/DDBJ databases">
        <authorList>
            <person name="Afonso C.L."/>
            <person name="Miller P.J."/>
            <person name="Scott M.A."/>
            <person name="Spackman E."/>
            <person name="Goraichik I."/>
            <person name="Dimitrov K.M."/>
            <person name="Suarez D.L."/>
            <person name="Swayne D.E."/>
        </authorList>
    </citation>
    <scope>NUCLEOTIDE SEQUENCE [LARGE SCALE GENOMIC DNA]</scope>
    <source>
        <strain evidence="16 17">DSM 11270</strain>
    </source>
</reference>
<dbReference type="InterPro" id="IPR005263">
    <property type="entry name" value="DapA"/>
</dbReference>
<feature type="active site" description="Proton donor/acceptor" evidence="12 14">
    <location>
        <position position="135"/>
    </location>
</feature>
<dbReference type="InterPro" id="IPR002220">
    <property type="entry name" value="DapA-like"/>
</dbReference>
<dbReference type="EC" id="4.3.3.7" evidence="4 12"/>
<proteinExistence type="inferred from homology"/>
<dbReference type="GO" id="GO:0009089">
    <property type="term" value="P:lysine biosynthetic process via diaminopimelate"/>
    <property type="evidence" value="ECO:0007669"/>
    <property type="project" value="UniProtKB-UniRule"/>
</dbReference>
<dbReference type="InterPro" id="IPR013785">
    <property type="entry name" value="Aldolase_TIM"/>
</dbReference>
<evidence type="ECO:0000256" key="8">
    <source>
        <dbReference type="ARBA" id="ARBA00023154"/>
    </source>
</evidence>
<dbReference type="PRINTS" id="PR00146">
    <property type="entry name" value="DHPICSNTHASE"/>
</dbReference>
<dbReference type="InterPro" id="IPR020625">
    <property type="entry name" value="Schiff_base-form_aldolases_AS"/>
</dbReference>
<dbReference type="Proteomes" id="UP000192731">
    <property type="component" value="Unassembled WGS sequence"/>
</dbReference>
<comment type="subunit">
    <text evidence="12">Homotetramer; dimer of dimers.</text>
</comment>
<feature type="binding site" evidence="12 15">
    <location>
        <position position="47"/>
    </location>
    <ligand>
        <name>pyruvate</name>
        <dbReference type="ChEBI" id="CHEBI:15361"/>
    </ligand>
</feature>
<dbReference type="CDD" id="cd00950">
    <property type="entry name" value="DHDPS"/>
    <property type="match status" value="1"/>
</dbReference>
<feature type="binding site" evidence="12 15">
    <location>
        <position position="205"/>
    </location>
    <ligand>
        <name>pyruvate</name>
        <dbReference type="ChEBI" id="CHEBI:15361"/>
    </ligand>
</feature>
<dbReference type="PANTHER" id="PTHR12128:SF66">
    <property type="entry name" value="4-HYDROXY-2-OXOGLUTARATE ALDOLASE, MITOCHONDRIAL"/>
    <property type="match status" value="1"/>
</dbReference>
<evidence type="ECO:0000256" key="10">
    <source>
        <dbReference type="ARBA" id="ARBA00023270"/>
    </source>
</evidence>
<dbReference type="RefSeq" id="WP_084054046.1">
    <property type="nucleotide sequence ID" value="NZ_FWWT01000022.1"/>
</dbReference>
<evidence type="ECO:0000256" key="1">
    <source>
        <dbReference type="ARBA" id="ARBA00003294"/>
    </source>
</evidence>
<dbReference type="PROSITE" id="PS00665">
    <property type="entry name" value="DHDPS_1"/>
    <property type="match status" value="1"/>
</dbReference>
<dbReference type="PROSITE" id="PS00666">
    <property type="entry name" value="DHDPS_2"/>
    <property type="match status" value="1"/>
</dbReference>
<dbReference type="EMBL" id="FWWT01000022">
    <property type="protein sequence ID" value="SMB94541.1"/>
    <property type="molecule type" value="Genomic_DNA"/>
</dbReference>
<evidence type="ECO:0000256" key="12">
    <source>
        <dbReference type="HAMAP-Rule" id="MF_00418"/>
    </source>
</evidence>